<dbReference type="RefSeq" id="WP_145366564.1">
    <property type="nucleotide sequence ID" value="NZ_CP036275.1"/>
</dbReference>
<proteinExistence type="predicted"/>
<gene>
    <name evidence="1" type="ORF">Mal4_01500</name>
</gene>
<dbReference type="PANTHER" id="PTHR33988">
    <property type="entry name" value="ENDORIBONUCLEASE MAZF-RELATED"/>
    <property type="match status" value="1"/>
</dbReference>
<keyword evidence="2" id="KW-1185">Reference proteome</keyword>
<dbReference type="OrthoDB" id="283110at2"/>
<dbReference type="GO" id="GO:0003677">
    <property type="term" value="F:DNA binding"/>
    <property type="evidence" value="ECO:0007669"/>
    <property type="project" value="InterPro"/>
</dbReference>
<dbReference type="Gene3D" id="2.30.30.110">
    <property type="match status" value="1"/>
</dbReference>
<dbReference type="Proteomes" id="UP000320496">
    <property type="component" value="Chromosome"/>
</dbReference>
<dbReference type="SUPFAM" id="SSF50118">
    <property type="entry name" value="Cell growth inhibitor/plasmid maintenance toxic component"/>
    <property type="match status" value="1"/>
</dbReference>
<dbReference type="AlphaFoldDB" id="A0A517Z060"/>
<dbReference type="KEGG" id="mri:Mal4_01500"/>
<dbReference type="GO" id="GO:0016075">
    <property type="term" value="P:rRNA catabolic process"/>
    <property type="evidence" value="ECO:0007669"/>
    <property type="project" value="TreeGrafter"/>
</dbReference>
<dbReference type="GO" id="GO:0006402">
    <property type="term" value="P:mRNA catabolic process"/>
    <property type="evidence" value="ECO:0007669"/>
    <property type="project" value="TreeGrafter"/>
</dbReference>
<accession>A0A517Z060</accession>
<name>A0A517Z060_9PLAN</name>
<dbReference type="GO" id="GO:0004521">
    <property type="term" value="F:RNA endonuclease activity"/>
    <property type="evidence" value="ECO:0007669"/>
    <property type="project" value="TreeGrafter"/>
</dbReference>
<dbReference type="InterPro" id="IPR003477">
    <property type="entry name" value="PemK-like"/>
</dbReference>
<dbReference type="Pfam" id="PF02452">
    <property type="entry name" value="PemK_toxin"/>
    <property type="match status" value="1"/>
</dbReference>
<protein>
    <submittedName>
        <fullName evidence="1">PemK-like protein</fullName>
    </submittedName>
</protein>
<evidence type="ECO:0000313" key="2">
    <source>
        <dbReference type="Proteomes" id="UP000320496"/>
    </source>
</evidence>
<reference evidence="1 2" key="1">
    <citation type="submission" date="2019-02" db="EMBL/GenBank/DDBJ databases">
        <title>Deep-cultivation of Planctomycetes and their phenomic and genomic characterization uncovers novel biology.</title>
        <authorList>
            <person name="Wiegand S."/>
            <person name="Jogler M."/>
            <person name="Boedeker C."/>
            <person name="Pinto D."/>
            <person name="Vollmers J."/>
            <person name="Rivas-Marin E."/>
            <person name="Kohn T."/>
            <person name="Peeters S.H."/>
            <person name="Heuer A."/>
            <person name="Rast P."/>
            <person name="Oberbeckmann S."/>
            <person name="Bunk B."/>
            <person name="Jeske O."/>
            <person name="Meyerdierks A."/>
            <person name="Storesund J.E."/>
            <person name="Kallscheuer N."/>
            <person name="Luecker S."/>
            <person name="Lage O.M."/>
            <person name="Pohl T."/>
            <person name="Merkel B.J."/>
            <person name="Hornburger P."/>
            <person name="Mueller R.-W."/>
            <person name="Bruemmer F."/>
            <person name="Labrenz M."/>
            <person name="Spormann A.M."/>
            <person name="Op den Camp H."/>
            <person name="Overmann J."/>
            <person name="Amann R."/>
            <person name="Jetten M.S.M."/>
            <person name="Mascher T."/>
            <person name="Medema M.H."/>
            <person name="Devos D.P."/>
            <person name="Kaster A.-K."/>
            <person name="Ovreas L."/>
            <person name="Rohde M."/>
            <person name="Galperin M.Y."/>
            <person name="Jogler C."/>
        </authorList>
    </citation>
    <scope>NUCLEOTIDE SEQUENCE [LARGE SCALE GENOMIC DNA]</scope>
    <source>
        <strain evidence="1 2">Mal4</strain>
    </source>
</reference>
<organism evidence="1 2">
    <name type="scientific">Maioricimonas rarisocia</name>
    <dbReference type="NCBI Taxonomy" id="2528026"/>
    <lineage>
        <taxon>Bacteria</taxon>
        <taxon>Pseudomonadati</taxon>
        <taxon>Planctomycetota</taxon>
        <taxon>Planctomycetia</taxon>
        <taxon>Planctomycetales</taxon>
        <taxon>Planctomycetaceae</taxon>
        <taxon>Maioricimonas</taxon>
    </lineage>
</organism>
<dbReference type="InterPro" id="IPR011067">
    <property type="entry name" value="Plasmid_toxin/cell-grow_inhib"/>
</dbReference>
<dbReference type="EMBL" id="CP036275">
    <property type="protein sequence ID" value="QDU35868.1"/>
    <property type="molecule type" value="Genomic_DNA"/>
</dbReference>
<evidence type="ECO:0000313" key="1">
    <source>
        <dbReference type="EMBL" id="QDU35868.1"/>
    </source>
</evidence>
<sequence>MAVIPKRAEVWLVDLGLVAKVRPCVVISIAPDDPNDRQLVTVIPHTTSGRGSRFEVPSNLKFLRPGVFDAQNLITIPRVKLVRRLGLLPPDRLFEIEGRVETWLGLTA</sequence>